<evidence type="ECO:0000313" key="13">
    <source>
        <dbReference type="Proteomes" id="UP000198379"/>
    </source>
</evidence>
<keyword evidence="2" id="KW-1003">Cell membrane</keyword>
<dbReference type="GO" id="GO:0071470">
    <property type="term" value="P:cellular response to osmotic stress"/>
    <property type="evidence" value="ECO:0007669"/>
    <property type="project" value="InterPro"/>
</dbReference>
<evidence type="ECO:0000259" key="11">
    <source>
        <dbReference type="Pfam" id="PF00924"/>
    </source>
</evidence>
<evidence type="ECO:0000256" key="1">
    <source>
        <dbReference type="ARBA" id="ARBA00004429"/>
    </source>
</evidence>
<evidence type="ECO:0000256" key="4">
    <source>
        <dbReference type="ARBA" id="ARBA00022692"/>
    </source>
</evidence>
<dbReference type="Proteomes" id="UP000198379">
    <property type="component" value="Unassembled WGS sequence"/>
</dbReference>
<feature type="transmembrane region" description="Helical" evidence="10">
    <location>
        <begin position="113"/>
        <end position="131"/>
    </location>
</feature>
<dbReference type="Gene3D" id="2.30.30.60">
    <property type="match status" value="1"/>
</dbReference>
<keyword evidence="3" id="KW-0997">Cell inner membrane</keyword>
<dbReference type="PANTHER" id="PTHR30414:SF0">
    <property type="entry name" value="MINICONDUCTANCE MECHANOSENSITIVE CHANNEL YBDG"/>
    <property type="match status" value="1"/>
</dbReference>
<keyword evidence="4 10" id="KW-0812">Transmembrane</keyword>
<dbReference type="Pfam" id="PF00924">
    <property type="entry name" value="MS_channel_2nd"/>
    <property type="match status" value="1"/>
</dbReference>
<keyword evidence="13" id="KW-1185">Reference proteome</keyword>
<dbReference type="InterPro" id="IPR030192">
    <property type="entry name" value="YbdG"/>
</dbReference>
<keyword evidence="7 10" id="KW-0472">Membrane</keyword>
<dbReference type="AlphaFoldDB" id="A0A239DAR3"/>
<evidence type="ECO:0000256" key="6">
    <source>
        <dbReference type="ARBA" id="ARBA00023016"/>
    </source>
</evidence>
<dbReference type="EMBL" id="FZNY01000010">
    <property type="protein sequence ID" value="SNS29410.1"/>
    <property type="molecule type" value="Genomic_DNA"/>
</dbReference>
<dbReference type="GO" id="GO:0005886">
    <property type="term" value="C:plasma membrane"/>
    <property type="evidence" value="ECO:0007669"/>
    <property type="project" value="UniProtKB-SubCell"/>
</dbReference>
<gene>
    <name evidence="12" type="ORF">SAMN06265376_11075</name>
</gene>
<evidence type="ECO:0000256" key="7">
    <source>
        <dbReference type="ARBA" id="ARBA00023136"/>
    </source>
</evidence>
<name>A0A239DAR3_9FLAO</name>
<protein>
    <recommendedName>
        <fullName evidence="8">Mechanosensing system component YbdG</fullName>
    </recommendedName>
    <alternativeName>
        <fullName evidence="9">Mechanosensitive channel homolog YbdG</fullName>
    </alternativeName>
</protein>
<dbReference type="InterPro" id="IPR006685">
    <property type="entry name" value="MscS_channel_2nd"/>
</dbReference>
<evidence type="ECO:0000256" key="8">
    <source>
        <dbReference type="ARBA" id="ARBA00093630"/>
    </source>
</evidence>
<keyword evidence="5 10" id="KW-1133">Transmembrane helix</keyword>
<dbReference type="FunFam" id="2.30.30.60:FF:000002">
    <property type="entry name" value="Mechanosensitive ion channel family protein"/>
    <property type="match status" value="1"/>
</dbReference>
<dbReference type="InterPro" id="IPR023408">
    <property type="entry name" value="MscS_beta-dom_sf"/>
</dbReference>
<dbReference type="InterPro" id="IPR010920">
    <property type="entry name" value="LSM_dom_sf"/>
</dbReference>
<dbReference type="GO" id="GO:0008381">
    <property type="term" value="F:mechanosensitive monoatomic ion channel activity"/>
    <property type="evidence" value="ECO:0007669"/>
    <property type="project" value="InterPro"/>
</dbReference>
<evidence type="ECO:0000256" key="2">
    <source>
        <dbReference type="ARBA" id="ARBA00022475"/>
    </source>
</evidence>
<organism evidence="12 13">
    <name type="scientific">Dokdonia pacifica</name>
    <dbReference type="NCBI Taxonomy" id="1627892"/>
    <lineage>
        <taxon>Bacteria</taxon>
        <taxon>Pseudomonadati</taxon>
        <taxon>Bacteroidota</taxon>
        <taxon>Flavobacteriia</taxon>
        <taxon>Flavobacteriales</taxon>
        <taxon>Flavobacteriaceae</taxon>
        <taxon>Dokdonia</taxon>
    </lineage>
</organism>
<evidence type="ECO:0000256" key="5">
    <source>
        <dbReference type="ARBA" id="ARBA00022989"/>
    </source>
</evidence>
<evidence type="ECO:0000313" key="12">
    <source>
        <dbReference type="EMBL" id="SNS29410.1"/>
    </source>
</evidence>
<evidence type="ECO:0000256" key="9">
    <source>
        <dbReference type="ARBA" id="ARBA00093659"/>
    </source>
</evidence>
<feature type="domain" description="Mechanosensitive ion channel MscS" evidence="11">
    <location>
        <begin position="197"/>
        <end position="265"/>
    </location>
</feature>
<feature type="transmembrane region" description="Helical" evidence="10">
    <location>
        <begin position="28"/>
        <end position="48"/>
    </location>
</feature>
<evidence type="ECO:0000256" key="3">
    <source>
        <dbReference type="ARBA" id="ARBA00022519"/>
    </source>
</evidence>
<sequence>MQIVRFKMKKISHWLYDFLIKKEFSETMATYLNVIVLCILLVAVLLVIDMLSRKILRKVSSGIATASKTKLDDLLIENRVPRRVGHLIPFMIAYWTVPHIFQDFPQTQKAAIIFLKLLAIVLVLRIARAFLNSLKSYFKTKPRLKDKPIDSYIQVFMIFAWFAGVFLALAVVADIDLWKFLAGLGTISAVIILVFRDTILGFVASIQVATNDIVRIGDWITFDKYGADGDVIEINLATVKVQNFDKTITTIPTYALISDSFKNWRGMNDSDGRRIKRAIYIKQESIKFLTSDAIEQLKKIELITTYLSDRQEKIDASNTSLGISRELQVNGRNLTNIGVFRKYMETYISQHSAVNKDMMIMARQLAPTSQGVPLEIYCFSSDKRWQNYEYIMADIFDHFLASVSYFDLELFELPSTGVYVPKN</sequence>
<dbReference type="SUPFAM" id="SSF50182">
    <property type="entry name" value="Sm-like ribonucleoproteins"/>
    <property type="match status" value="1"/>
</dbReference>
<evidence type="ECO:0000256" key="10">
    <source>
        <dbReference type="SAM" id="Phobius"/>
    </source>
</evidence>
<accession>A0A239DAR3</accession>
<dbReference type="PANTHER" id="PTHR30414">
    <property type="entry name" value="MINICONDUCTANCE MECHANOSENSITIVE CHANNEL YBDG"/>
    <property type="match status" value="1"/>
</dbReference>
<feature type="transmembrane region" description="Helical" evidence="10">
    <location>
        <begin position="177"/>
        <end position="195"/>
    </location>
</feature>
<proteinExistence type="predicted"/>
<comment type="subcellular location">
    <subcellularLocation>
        <location evidence="1">Cell inner membrane</location>
        <topology evidence="1">Multi-pass membrane protein</topology>
    </subcellularLocation>
</comment>
<feature type="transmembrane region" description="Helical" evidence="10">
    <location>
        <begin position="152"/>
        <end position="171"/>
    </location>
</feature>
<reference evidence="12 13" key="1">
    <citation type="submission" date="2017-06" db="EMBL/GenBank/DDBJ databases">
        <authorList>
            <person name="Kim H.J."/>
            <person name="Triplett B.A."/>
        </authorList>
    </citation>
    <scope>NUCLEOTIDE SEQUENCE [LARGE SCALE GENOMIC DNA]</scope>
    <source>
        <strain evidence="12 13">DSM 25597</strain>
    </source>
</reference>
<keyword evidence="6" id="KW-0346">Stress response</keyword>